<dbReference type="Gene3D" id="3.50.50.60">
    <property type="entry name" value="FAD/NAD(P)-binding domain"/>
    <property type="match status" value="1"/>
</dbReference>
<dbReference type="EMBL" id="SWKR01000002">
    <property type="protein sequence ID" value="TKD51091.1"/>
    <property type="molecule type" value="Genomic_DNA"/>
</dbReference>
<dbReference type="PANTHER" id="PTHR13847:SF281">
    <property type="entry name" value="FAD DEPENDENT OXIDOREDUCTASE DOMAIN-CONTAINING PROTEIN"/>
    <property type="match status" value="1"/>
</dbReference>
<evidence type="ECO:0000313" key="4">
    <source>
        <dbReference type="Proteomes" id="UP000309138"/>
    </source>
</evidence>
<evidence type="ECO:0000313" key="3">
    <source>
        <dbReference type="EMBL" id="TKD51091.1"/>
    </source>
</evidence>
<dbReference type="PANTHER" id="PTHR13847">
    <property type="entry name" value="SARCOSINE DEHYDROGENASE-RELATED"/>
    <property type="match status" value="1"/>
</dbReference>
<keyword evidence="1" id="KW-0560">Oxidoreductase</keyword>
<comment type="caution">
    <text evidence="3">The sequence shown here is derived from an EMBL/GenBank/DDBJ whole genome shotgun (WGS) entry which is preliminary data.</text>
</comment>
<name>A0A4U1L2I4_9SPHN</name>
<dbReference type="OrthoDB" id="9814969at2"/>
<keyword evidence="4" id="KW-1185">Reference proteome</keyword>
<sequence length="430" mass="45369">MKRAALGEGSLWRATAASAPPTDPLVGRFDTEILVIGGGIAGASTALHLAEAGTDVVLLEKGDFGDGATGQSGGLIAPDYIRHDPDAIVALFGREQGERLTRFVGESAAATFALARRLGIACDSRENGFWTPAHTAAILAQQQARAAQWSARGFAVETVDAAGTQRALGYGGYLGALRFGAGGSLNPLALTRGLVAAAMRAGAICHADSPVKTLKREGSHWVAVTPRGSVRARRLVLAANGGNAALHPALARTTLPLRVVEFATAPLDEAMRAHVVPSGSGFTDKTPYIFTARYDGHGHLVSAFPASLMVRGDAAMRREAVRRLAEHFPPLAGVEIRFLWRGLARINPSLLPALYDLGDDAIAIQACNGRGLSINAMLGREVARWVSGNRDLPLPVPLTRPALVRLHALARFAPEALMAMAYLRSRRGRA</sequence>
<dbReference type="Gene3D" id="3.30.9.10">
    <property type="entry name" value="D-Amino Acid Oxidase, subunit A, domain 2"/>
    <property type="match status" value="1"/>
</dbReference>
<dbReference type="InterPro" id="IPR036188">
    <property type="entry name" value="FAD/NAD-bd_sf"/>
</dbReference>
<dbReference type="GO" id="GO:0005737">
    <property type="term" value="C:cytoplasm"/>
    <property type="evidence" value="ECO:0007669"/>
    <property type="project" value="TreeGrafter"/>
</dbReference>
<accession>A0A4U1L2I4</accession>
<gene>
    <name evidence="3" type="ORF">FBR43_10220</name>
</gene>
<dbReference type="InterPro" id="IPR006076">
    <property type="entry name" value="FAD-dep_OxRdtase"/>
</dbReference>
<dbReference type="Proteomes" id="UP000309138">
    <property type="component" value="Unassembled WGS sequence"/>
</dbReference>
<dbReference type="Pfam" id="PF01266">
    <property type="entry name" value="DAO"/>
    <property type="match status" value="1"/>
</dbReference>
<evidence type="ECO:0000259" key="2">
    <source>
        <dbReference type="Pfam" id="PF01266"/>
    </source>
</evidence>
<dbReference type="PRINTS" id="PR00411">
    <property type="entry name" value="PNDRDTASEI"/>
</dbReference>
<dbReference type="SUPFAM" id="SSF51905">
    <property type="entry name" value="FAD/NAD(P)-binding domain"/>
    <property type="match status" value="1"/>
</dbReference>
<dbReference type="RefSeq" id="WP_136943039.1">
    <property type="nucleotide sequence ID" value="NZ_SWKR01000002.1"/>
</dbReference>
<dbReference type="GO" id="GO:0016491">
    <property type="term" value="F:oxidoreductase activity"/>
    <property type="evidence" value="ECO:0007669"/>
    <property type="project" value="UniProtKB-KW"/>
</dbReference>
<dbReference type="AlphaFoldDB" id="A0A4U1L2I4"/>
<proteinExistence type="predicted"/>
<organism evidence="3 4">
    <name type="scientific">Sphingomonas baiyangensis</name>
    <dbReference type="NCBI Taxonomy" id="2572576"/>
    <lineage>
        <taxon>Bacteria</taxon>
        <taxon>Pseudomonadati</taxon>
        <taxon>Pseudomonadota</taxon>
        <taxon>Alphaproteobacteria</taxon>
        <taxon>Sphingomonadales</taxon>
        <taxon>Sphingomonadaceae</taxon>
        <taxon>Sphingomonas</taxon>
    </lineage>
</organism>
<protein>
    <submittedName>
        <fullName evidence="3">FAD-binding oxidoreductase</fullName>
    </submittedName>
</protein>
<reference evidence="3 4" key="1">
    <citation type="submission" date="2019-04" db="EMBL/GenBank/DDBJ databases">
        <authorList>
            <person name="Yang Y."/>
            <person name="Wei D."/>
        </authorList>
    </citation>
    <scope>NUCLEOTIDE SEQUENCE [LARGE SCALE GENOMIC DNA]</scope>
    <source>
        <strain evidence="3 4">L-1-4w-11</strain>
    </source>
</reference>
<feature type="domain" description="FAD dependent oxidoreductase" evidence="2">
    <location>
        <begin position="33"/>
        <end position="385"/>
    </location>
</feature>
<evidence type="ECO:0000256" key="1">
    <source>
        <dbReference type="ARBA" id="ARBA00023002"/>
    </source>
</evidence>